<comment type="caution">
    <text evidence="2">The sequence shown here is derived from an EMBL/GenBank/DDBJ whole genome shotgun (WGS) entry which is preliminary data.</text>
</comment>
<organism evidence="2">
    <name type="scientific">Tanacetum cinerariifolium</name>
    <name type="common">Dalmatian daisy</name>
    <name type="synonym">Chrysanthemum cinerariifolium</name>
    <dbReference type="NCBI Taxonomy" id="118510"/>
    <lineage>
        <taxon>Eukaryota</taxon>
        <taxon>Viridiplantae</taxon>
        <taxon>Streptophyta</taxon>
        <taxon>Embryophyta</taxon>
        <taxon>Tracheophyta</taxon>
        <taxon>Spermatophyta</taxon>
        <taxon>Magnoliopsida</taxon>
        <taxon>eudicotyledons</taxon>
        <taxon>Gunneridae</taxon>
        <taxon>Pentapetalae</taxon>
        <taxon>asterids</taxon>
        <taxon>campanulids</taxon>
        <taxon>Asterales</taxon>
        <taxon>Asteraceae</taxon>
        <taxon>Asteroideae</taxon>
        <taxon>Anthemideae</taxon>
        <taxon>Anthemidinae</taxon>
        <taxon>Tanacetum</taxon>
    </lineage>
</organism>
<name>A0A699JQ89_TANCI</name>
<feature type="region of interest" description="Disordered" evidence="1">
    <location>
        <begin position="54"/>
        <end position="81"/>
    </location>
</feature>
<protein>
    <recommendedName>
        <fullName evidence="3">Helitron helicase-like domain-containing protein</fullName>
    </recommendedName>
</protein>
<sequence>MHVDCESQKLKSTDAADVFQAYSTLCSWGIGGHRSVNVRQTTNVSSCNFIHDNGNLRNTGPSTSHGGRNARGNPDVSLTTSEATCSRGIGGRRSNFIHENDVRNTSHRGRNTRANPEVGLTTTQATCLSSVTRRRLVRRRPSTRGHTVGSSFASGARTSYTYTNFGDSNQRCHHCGASFWTSRDKCMVLDILEFKIHLYNSQGAHGYGFPTSNTLGQWVFKVSGCYTGLKLKSANGRGRAKRITMLAYYRYQLHFRLQQYDLISKGGRLFQQYIVGERDGYEVRGRIILPMYFTGGPRYMYAHYLDALAVCRKLGNPHFSSHSHKIESFVAFLMEERIFRNVTGVLYTVEFQ</sequence>
<gene>
    <name evidence="2" type="ORF">Tci_619202</name>
</gene>
<feature type="compositionally biased region" description="Polar residues" evidence="1">
    <location>
        <begin position="55"/>
        <end position="66"/>
    </location>
</feature>
<dbReference type="AlphaFoldDB" id="A0A699JQ89"/>
<accession>A0A699JQ89</accession>
<reference evidence="2" key="1">
    <citation type="journal article" date="2019" name="Sci. Rep.">
        <title>Draft genome of Tanacetum cinerariifolium, the natural source of mosquito coil.</title>
        <authorList>
            <person name="Yamashiro T."/>
            <person name="Shiraishi A."/>
            <person name="Satake H."/>
            <person name="Nakayama K."/>
        </authorList>
    </citation>
    <scope>NUCLEOTIDE SEQUENCE</scope>
</reference>
<dbReference type="EMBL" id="BKCJ010430062">
    <property type="protein sequence ID" value="GFA47230.1"/>
    <property type="molecule type" value="Genomic_DNA"/>
</dbReference>
<evidence type="ECO:0008006" key="3">
    <source>
        <dbReference type="Google" id="ProtNLM"/>
    </source>
</evidence>
<proteinExistence type="predicted"/>
<evidence type="ECO:0000313" key="2">
    <source>
        <dbReference type="EMBL" id="GFA47230.1"/>
    </source>
</evidence>
<evidence type="ECO:0000256" key="1">
    <source>
        <dbReference type="SAM" id="MobiDB-lite"/>
    </source>
</evidence>